<dbReference type="RefSeq" id="WP_376753533.1">
    <property type="nucleotide sequence ID" value="NZ_CP116968.1"/>
</dbReference>
<organism evidence="2 3">
    <name type="scientific">Candidatus Nitrospira neomarina</name>
    <dbReference type="NCBI Taxonomy" id="3020899"/>
    <lineage>
        <taxon>Bacteria</taxon>
        <taxon>Pseudomonadati</taxon>
        <taxon>Nitrospirota</taxon>
        <taxon>Nitrospiria</taxon>
        <taxon>Nitrospirales</taxon>
        <taxon>Nitrospiraceae</taxon>
        <taxon>Nitrospira</taxon>
    </lineage>
</organism>
<evidence type="ECO:0000313" key="2">
    <source>
        <dbReference type="EMBL" id="WNM61059.1"/>
    </source>
</evidence>
<name>A0AA96GF33_9BACT</name>
<sequence length="115" mass="12948">MSDHRIHDKHPHTHGPDCGHTVIRHQDHQDYLHDGHLHFPHDEHVDEHTLAVGTVNPADCTPNHDCEAHESSHRHGPTCGHQTVPHSDHIDYLVDGHLHFPHGAHCDNHGMVQVG</sequence>
<accession>A0AA96GF33</accession>
<gene>
    <name evidence="2" type="ORF">PQG83_15025</name>
</gene>
<feature type="region of interest" description="Disordered" evidence="1">
    <location>
        <begin position="1"/>
        <end position="20"/>
    </location>
</feature>
<dbReference type="KEGG" id="nneo:PQG83_15025"/>
<protein>
    <recommendedName>
        <fullName evidence="4">Threonine dehydratase</fullName>
    </recommendedName>
</protein>
<evidence type="ECO:0008006" key="4">
    <source>
        <dbReference type="Google" id="ProtNLM"/>
    </source>
</evidence>
<proteinExistence type="predicted"/>
<dbReference type="Proteomes" id="UP001302494">
    <property type="component" value="Chromosome"/>
</dbReference>
<evidence type="ECO:0000256" key="1">
    <source>
        <dbReference type="SAM" id="MobiDB-lite"/>
    </source>
</evidence>
<reference evidence="2 3" key="1">
    <citation type="submission" date="2023-01" db="EMBL/GenBank/DDBJ databases">
        <title>Cultivation and genomic characterization of new, ubiquitous marine nitrite-oxidizing bacteria from the Nitrospirales.</title>
        <authorList>
            <person name="Mueller A.J."/>
            <person name="Daebeler A."/>
            <person name="Herbold C.W."/>
            <person name="Kirkegaard R.H."/>
            <person name="Daims H."/>
        </authorList>
    </citation>
    <scope>NUCLEOTIDE SEQUENCE [LARGE SCALE GENOMIC DNA]</scope>
    <source>
        <strain evidence="2 3">DK</strain>
    </source>
</reference>
<evidence type="ECO:0000313" key="3">
    <source>
        <dbReference type="Proteomes" id="UP001302494"/>
    </source>
</evidence>
<dbReference type="EMBL" id="CP116968">
    <property type="protein sequence ID" value="WNM61059.1"/>
    <property type="molecule type" value="Genomic_DNA"/>
</dbReference>
<dbReference type="AlphaFoldDB" id="A0AA96GF33"/>
<keyword evidence="3" id="KW-1185">Reference proteome</keyword>